<evidence type="ECO:0000313" key="8">
    <source>
        <dbReference type="Proteomes" id="UP000680365"/>
    </source>
</evidence>
<keyword evidence="5 6" id="KW-0949">S-adenosyl-L-methionine</keyword>
<evidence type="ECO:0000313" key="7">
    <source>
        <dbReference type="EMBL" id="MBS8122441.1"/>
    </source>
</evidence>
<dbReference type="GO" id="GO:0032259">
    <property type="term" value="P:methylation"/>
    <property type="evidence" value="ECO:0007669"/>
    <property type="project" value="UniProtKB-KW"/>
</dbReference>
<accession>A0ABS5QML1</accession>
<comment type="caution">
    <text evidence="6">Lacks conserved residue(s) required for the propagation of feature annotation.</text>
</comment>
<sequence length="197" mass="22718">MNNNKLEKLVEIFLEKNKHINLSSIKTYEGVWTKHILDSIEFLKIFDISGGKKILDLGTGGGFPLIPLAIENTDSQFIGLDSKKKKINAINEIIQKLGINNVKGIWSRGQEHKNKYDILTSRAFAYVDKLFNCGYHLVKNNGYFVLYKQENDLEKEILKKICKQKSLKLEIEYKYQLFDGDINRIIYIIKKQSIGSS</sequence>
<evidence type="ECO:0000256" key="2">
    <source>
        <dbReference type="ARBA" id="ARBA00022552"/>
    </source>
</evidence>
<dbReference type="GO" id="GO:0008168">
    <property type="term" value="F:methyltransferase activity"/>
    <property type="evidence" value="ECO:0007669"/>
    <property type="project" value="UniProtKB-KW"/>
</dbReference>
<dbReference type="InterPro" id="IPR003682">
    <property type="entry name" value="rRNA_ssu_MeTfrase_G"/>
</dbReference>
<dbReference type="PIRSF" id="PIRSF003078">
    <property type="entry name" value="GidB"/>
    <property type="match status" value="1"/>
</dbReference>
<dbReference type="PANTHER" id="PTHR31760:SF0">
    <property type="entry name" value="S-ADENOSYL-L-METHIONINE-DEPENDENT METHYLTRANSFERASES SUPERFAMILY PROTEIN"/>
    <property type="match status" value="1"/>
</dbReference>
<dbReference type="SUPFAM" id="SSF53335">
    <property type="entry name" value="S-adenosyl-L-methionine-dependent methyltransferases"/>
    <property type="match status" value="1"/>
</dbReference>
<dbReference type="PANTHER" id="PTHR31760">
    <property type="entry name" value="S-ADENOSYL-L-METHIONINE-DEPENDENT METHYLTRANSFERASES SUPERFAMILY PROTEIN"/>
    <property type="match status" value="1"/>
</dbReference>
<name>A0ABS5QML1_9BACT</name>
<dbReference type="Pfam" id="PF02527">
    <property type="entry name" value="GidB"/>
    <property type="match status" value="1"/>
</dbReference>
<dbReference type="HAMAP" id="MF_00074">
    <property type="entry name" value="16SrRNA_methyltr_G"/>
    <property type="match status" value="1"/>
</dbReference>
<comment type="subcellular location">
    <subcellularLocation>
        <location evidence="6">Cytoplasm</location>
    </subcellularLocation>
</comment>
<dbReference type="Proteomes" id="UP000680365">
    <property type="component" value="Unassembled WGS sequence"/>
</dbReference>
<dbReference type="InterPro" id="IPR029063">
    <property type="entry name" value="SAM-dependent_MTases_sf"/>
</dbReference>
<comment type="caution">
    <text evidence="7">The sequence shown here is derived from an EMBL/GenBank/DDBJ whole genome shotgun (WGS) entry which is preliminary data.</text>
</comment>
<feature type="binding site" evidence="6">
    <location>
        <begin position="109"/>
        <end position="110"/>
    </location>
    <ligand>
        <name>S-adenosyl-L-methionine</name>
        <dbReference type="ChEBI" id="CHEBI:59789"/>
    </ligand>
</feature>
<reference evidence="7 8" key="1">
    <citation type="journal article" date="2021" name="Nat. Commun.">
        <title>Reductive evolution and unique predatory mode in the CPR bacterium Vampirococcus lugosii.</title>
        <authorList>
            <person name="Moreira D."/>
            <person name="Zivanovic Y."/>
            <person name="Lopez-Archilla A.I."/>
            <person name="Iniesto M."/>
            <person name="Lopez-Garcia P."/>
        </authorList>
    </citation>
    <scope>NUCLEOTIDE SEQUENCE [LARGE SCALE GENOMIC DNA]</scope>
    <source>
        <strain evidence="7">Chiprana</strain>
    </source>
</reference>
<keyword evidence="3 6" id="KW-0489">Methyltransferase</keyword>
<dbReference type="Gene3D" id="3.40.50.150">
    <property type="entry name" value="Vaccinia Virus protein VP39"/>
    <property type="match status" value="1"/>
</dbReference>
<feature type="binding site" evidence="6">
    <location>
        <position position="58"/>
    </location>
    <ligand>
        <name>S-adenosyl-L-methionine</name>
        <dbReference type="ChEBI" id="CHEBI:59789"/>
    </ligand>
</feature>
<comment type="similarity">
    <text evidence="6">Belongs to the methyltransferase superfamily. RNA methyltransferase RsmG family.</text>
</comment>
<proteinExistence type="inferred from homology"/>
<keyword evidence="8" id="KW-1185">Reference proteome</keyword>
<feature type="binding site" evidence="6">
    <location>
        <position position="63"/>
    </location>
    <ligand>
        <name>S-adenosyl-L-methionine</name>
        <dbReference type="ChEBI" id="CHEBI:59789"/>
    </ligand>
</feature>
<dbReference type="CDD" id="cd02440">
    <property type="entry name" value="AdoMet_MTases"/>
    <property type="match status" value="1"/>
</dbReference>
<dbReference type="NCBIfam" id="TIGR00138">
    <property type="entry name" value="rsmG_gidB"/>
    <property type="match status" value="1"/>
</dbReference>
<comment type="function">
    <text evidence="6">Specifically methylates the N7 position of a guanine in 16S rRNA.</text>
</comment>
<dbReference type="RefSeq" id="WP_213349872.1">
    <property type="nucleotide sequence ID" value="NZ_JAEDAM010000097.1"/>
</dbReference>
<feature type="binding site" evidence="6">
    <location>
        <position position="122"/>
    </location>
    <ligand>
        <name>S-adenosyl-L-methionine</name>
        <dbReference type="ChEBI" id="CHEBI:59789"/>
    </ligand>
</feature>
<dbReference type="EMBL" id="JAEDAM010000097">
    <property type="protein sequence ID" value="MBS8122441.1"/>
    <property type="molecule type" value="Genomic_DNA"/>
</dbReference>
<evidence type="ECO:0000256" key="3">
    <source>
        <dbReference type="ARBA" id="ARBA00022603"/>
    </source>
</evidence>
<organism evidence="7 8">
    <name type="scientific">Candidatus Vampirococcus lugosii</name>
    <dbReference type="NCBI Taxonomy" id="2789015"/>
    <lineage>
        <taxon>Bacteria</taxon>
        <taxon>Candidatus Absconditibacteriota</taxon>
        <taxon>Vampirococcus</taxon>
    </lineage>
</organism>
<dbReference type="EC" id="2.1.1.-" evidence="6"/>
<keyword evidence="4 6" id="KW-0808">Transferase</keyword>
<evidence type="ECO:0000256" key="4">
    <source>
        <dbReference type="ARBA" id="ARBA00022679"/>
    </source>
</evidence>
<evidence type="ECO:0000256" key="5">
    <source>
        <dbReference type="ARBA" id="ARBA00022691"/>
    </source>
</evidence>
<protein>
    <recommendedName>
        <fullName evidence="6">Ribosomal RNA small subunit methyltransferase G</fullName>
        <ecNumber evidence="6">2.1.1.-</ecNumber>
    </recommendedName>
    <alternativeName>
        <fullName evidence="6">16S rRNA 7-methylguanosine methyltransferase</fullName>
        <shortName evidence="6">16S rRNA m7G methyltransferase</shortName>
    </alternativeName>
</protein>
<keyword evidence="1 6" id="KW-0963">Cytoplasm</keyword>
<evidence type="ECO:0000256" key="1">
    <source>
        <dbReference type="ARBA" id="ARBA00022490"/>
    </source>
</evidence>
<keyword evidence="2 6" id="KW-0698">rRNA processing</keyword>
<evidence type="ECO:0000256" key="6">
    <source>
        <dbReference type="HAMAP-Rule" id="MF_00074"/>
    </source>
</evidence>
<gene>
    <name evidence="6" type="primary">rsmG</name>
    <name evidence="7" type="ORF">VAMP_6856n132</name>
</gene>